<accession>A0A1J0MC11</accession>
<dbReference type="Pfam" id="PF19054">
    <property type="entry name" value="DUF5753"/>
    <property type="match status" value="1"/>
</dbReference>
<dbReference type="InterPro" id="IPR043917">
    <property type="entry name" value="DUF5753"/>
</dbReference>
<name>A0A1J0MC11_9CAUD</name>
<sequence length="324" mass="35518">MHMPTGRRRRVLSTQVTVDDAARQTVGQDTGREGHDVSAPTVRRRRLGAKLRALRGDRTLDEVAEKSRGRFVSSKLSRIETARSAAKAKDIEDLLTLYAELGEDVSDELRAALVTLTKEGAQRGWWHSYRGVLTPVYEDLISLEAEAESVSSWQIGVIPGLLQTGEYAREIIRATAMSEAVEARVDALVEVRLARQAVLTREDPLTLWAILGEGALRSTSEVDGLMHDQLGRLLTMGKRPNVNVQVLPSTAPLNVGQLGSFAILGFGPHTDLDVVHTEGLTSALYVEERDKVAAHRDAWQRLSAAALSVEASAELITEIRKNTT</sequence>
<dbReference type="EMBL" id="KY092480">
    <property type="protein sequence ID" value="APD18555.1"/>
    <property type="molecule type" value="Genomic_DNA"/>
</dbReference>
<dbReference type="GO" id="GO:0003677">
    <property type="term" value="F:DNA binding"/>
    <property type="evidence" value="ECO:0007669"/>
    <property type="project" value="InterPro"/>
</dbReference>
<evidence type="ECO:0000313" key="3">
    <source>
        <dbReference type="EMBL" id="APD18555.1"/>
    </source>
</evidence>
<keyword evidence="4" id="KW-1185">Reference proteome</keyword>
<gene>
    <name evidence="3" type="ORF">SEA_PICARD_25</name>
</gene>
<reference evidence="3 4" key="1">
    <citation type="submission" date="2016-11" db="EMBL/GenBank/DDBJ databases">
        <authorList>
            <person name="Adame A."/>
            <person name="Tommaney K.S."/>
            <person name="Leatherman A.T."/>
            <person name="Nguyen L.K."/>
            <person name="Nayek S."/>
            <person name="Bhuiyan S."/>
            <person name="Layton S.R."/>
            <person name="Donegan-Quick R."/>
            <person name="Schaff J."/>
            <person name="Hughes L.E."/>
            <person name="Garlena R.A."/>
            <person name="Russell D.A."/>
            <person name="Pope W.H."/>
            <person name="Jacobs-Sera D."/>
            <person name="Hendrix R.W."/>
            <person name="Hatfull G.F."/>
        </authorList>
    </citation>
    <scope>NUCLEOTIDE SEQUENCE [LARGE SCALE GENOMIC DNA]</scope>
</reference>
<feature type="domain" description="DUF5753" evidence="2">
    <location>
        <begin position="137"/>
        <end position="318"/>
    </location>
</feature>
<dbReference type="InterPro" id="IPR010982">
    <property type="entry name" value="Lambda_DNA-bd_dom_sf"/>
</dbReference>
<protein>
    <submittedName>
        <fullName evidence="3">DNA binding protein</fullName>
    </submittedName>
</protein>
<organism evidence="3 4">
    <name type="scientific">Streptomyces phage Picard</name>
    <dbReference type="NCBI Taxonomy" id="1920311"/>
    <lineage>
        <taxon>Viruses</taxon>
        <taxon>Duplodnaviria</taxon>
        <taxon>Heunggongvirae</taxon>
        <taxon>Uroviricota</taxon>
        <taxon>Caudoviricetes</taxon>
        <taxon>Picardvirus</taxon>
        <taxon>Picardvirus picard</taxon>
    </lineage>
</organism>
<dbReference type="Gene3D" id="1.10.260.40">
    <property type="entry name" value="lambda repressor-like DNA-binding domains"/>
    <property type="match status" value="1"/>
</dbReference>
<evidence type="ECO:0000256" key="1">
    <source>
        <dbReference type="SAM" id="MobiDB-lite"/>
    </source>
</evidence>
<proteinExistence type="predicted"/>
<evidence type="ECO:0000259" key="2">
    <source>
        <dbReference type="Pfam" id="PF19054"/>
    </source>
</evidence>
<dbReference type="Proteomes" id="UP000226324">
    <property type="component" value="Segment"/>
</dbReference>
<evidence type="ECO:0000313" key="4">
    <source>
        <dbReference type="Proteomes" id="UP000226324"/>
    </source>
</evidence>
<feature type="region of interest" description="Disordered" evidence="1">
    <location>
        <begin position="20"/>
        <end position="40"/>
    </location>
</feature>